<keyword evidence="2" id="KW-0472">Membrane</keyword>
<name>A0A6J3CTY0_AYTFU</name>
<proteinExistence type="predicted"/>
<dbReference type="RefSeq" id="XP_032041574.1">
    <property type="nucleotide sequence ID" value="XM_032185683.1"/>
</dbReference>
<sequence>MRWLLGSNWRKFGHADRGNYDWLNNEPGGPLLETELQSRQQISSTKEDIEPFLCIILPATMMLFLAFLLLFLYRRCQRPTPQGQIFSIDLPEALPEHEVPNFLSVLPWTSEQSFHYSTLVPDATFLSVCLPPSYEEATMKTSLDEAHIELSTDPVPPYEESTAHPAAPNKLPTEAP</sequence>
<evidence type="ECO:0000313" key="3">
    <source>
        <dbReference type="Proteomes" id="UP000504639"/>
    </source>
</evidence>
<dbReference type="AlphaFoldDB" id="A0A6J3CTY0"/>
<evidence type="ECO:0000256" key="1">
    <source>
        <dbReference type="SAM" id="MobiDB-lite"/>
    </source>
</evidence>
<evidence type="ECO:0000313" key="4">
    <source>
        <dbReference type="RefSeq" id="XP_032041574.1"/>
    </source>
</evidence>
<gene>
    <name evidence="4" type="primary">SMIM28</name>
</gene>
<feature type="region of interest" description="Disordered" evidence="1">
    <location>
        <begin position="149"/>
        <end position="176"/>
    </location>
</feature>
<dbReference type="Proteomes" id="UP000504639">
    <property type="component" value="Chromosome 3"/>
</dbReference>
<organism evidence="3 4">
    <name type="scientific">Aythya fuligula</name>
    <name type="common">Tufted duck</name>
    <name type="synonym">Anas fuligula</name>
    <dbReference type="NCBI Taxonomy" id="219594"/>
    <lineage>
        <taxon>Eukaryota</taxon>
        <taxon>Metazoa</taxon>
        <taxon>Chordata</taxon>
        <taxon>Craniata</taxon>
        <taxon>Vertebrata</taxon>
        <taxon>Euteleostomi</taxon>
        <taxon>Archelosauria</taxon>
        <taxon>Archosauria</taxon>
        <taxon>Dinosauria</taxon>
        <taxon>Saurischia</taxon>
        <taxon>Theropoda</taxon>
        <taxon>Coelurosauria</taxon>
        <taxon>Aves</taxon>
        <taxon>Neognathae</taxon>
        <taxon>Galloanserae</taxon>
        <taxon>Anseriformes</taxon>
        <taxon>Anatidae</taxon>
        <taxon>Aythyinae</taxon>
        <taxon>Aythya</taxon>
    </lineage>
</organism>
<dbReference type="InParanoid" id="A0A6J3CTY0"/>
<dbReference type="GeneID" id="116488223"/>
<keyword evidence="2" id="KW-0812">Transmembrane</keyword>
<keyword evidence="3" id="KW-1185">Reference proteome</keyword>
<evidence type="ECO:0000256" key="2">
    <source>
        <dbReference type="SAM" id="Phobius"/>
    </source>
</evidence>
<reference evidence="4" key="1">
    <citation type="submission" date="2025-08" db="UniProtKB">
        <authorList>
            <consortium name="RefSeq"/>
        </authorList>
    </citation>
    <scope>IDENTIFICATION</scope>
    <source>
        <tissue evidence="4">Lung</tissue>
    </source>
</reference>
<dbReference type="CTD" id="110806279"/>
<feature type="transmembrane region" description="Helical" evidence="2">
    <location>
        <begin position="52"/>
        <end position="73"/>
    </location>
</feature>
<keyword evidence="2" id="KW-1133">Transmembrane helix</keyword>
<protein>
    <submittedName>
        <fullName evidence="4">Small integral membrane protein 28 isoform X1</fullName>
    </submittedName>
</protein>
<dbReference type="KEGG" id="aful:116488223"/>
<accession>A0A6J3CTY0</accession>